<dbReference type="Pfam" id="PF01590">
    <property type="entry name" value="GAF"/>
    <property type="match status" value="2"/>
</dbReference>
<feature type="domain" description="GAF" evidence="2">
    <location>
        <begin position="382"/>
        <end position="536"/>
    </location>
</feature>
<proteinExistence type="predicted"/>
<evidence type="ECO:0000256" key="1">
    <source>
        <dbReference type="SAM" id="MobiDB-lite"/>
    </source>
</evidence>
<dbReference type="Proteomes" id="UP001286313">
    <property type="component" value="Unassembled WGS sequence"/>
</dbReference>
<dbReference type="InterPro" id="IPR029016">
    <property type="entry name" value="GAF-like_dom_sf"/>
</dbReference>
<dbReference type="SUPFAM" id="SSF55781">
    <property type="entry name" value="GAF domain-like"/>
    <property type="match status" value="3"/>
</dbReference>
<feature type="compositionally biased region" description="Polar residues" evidence="1">
    <location>
        <begin position="81"/>
        <end position="92"/>
    </location>
</feature>
<accession>A0AAE1EWZ5</accession>
<evidence type="ECO:0000313" key="4">
    <source>
        <dbReference type="Proteomes" id="UP001286313"/>
    </source>
</evidence>
<gene>
    <name evidence="3" type="ORF">Pcinc_031134</name>
</gene>
<feature type="region of interest" description="Disordered" evidence="1">
    <location>
        <begin position="590"/>
        <end position="610"/>
    </location>
</feature>
<feature type="region of interest" description="Disordered" evidence="1">
    <location>
        <begin position="13"/>
        <end position="37"/>
    </location>
</feature>
<dbReference type="EMBL" id="JAWQEG010004090">
    <property type="protein sequence ID" value="KAK3863052.1"/>
    <property type="molecule type" value="Genomic_DNA"/>
</dbReference>
<evidence type="ECO:0000259" key="2">
    <source>
        <dbReference type="SMART" id="SM00065"/>
    </source>
</evidence>
<comment type="caution">
    <text evidence="3">The sequence shown here is derived from an EMBL/GenBank/DDBJ whole genome shotgun (WGS) entry which is preliminary data.</text>
</comment>
<dbReference type="PANTHER" id="PTHR11347">
    <property type="entry name" value="CYCLIC NUCLEOTIDE PHOSPHODIESTERASE"/>
    <property type="match status" value="1"/>
</dbReference>
<reference evidence="3" key="1">
    <citation type="submission" date="2023-10" db="EMBL/GenBank/DDBJ databases">
        <title>Genome assemblies of two species of porcelain crab, Petrolisthes cinctipes and Petrolisthes manimaculis (Anomura: Porcellanidae).</title>
        <authorList>
            <person name="Angst P."/>
        </authorList>
    </citation>
    <scope>NUCLEOTIDE SEQUENCE</scope>
    <source>
        <strain evidence="3">PB745_01</strain>
        <tissue evidence="3">Gill</tissue>
    </source>
</reference>
<feature type="region of interest" description="Disordered" evidence="1">
    <location>
        <begin position="72"/>
        <end position="92"/>
    </location>
</feature>
<protein>
    <recommendedName>
        <fullName evidence="2">GAF domain-containing protein</fullName>
    </recommendedName>
</protein>
<sequence length="661" mass="74174">MCIGKVVYCQDDVQSQSPRSGSPTFPSDLTPPSDRGSNLDLTEVQVQSYLDRHPHVVERWLREHSPLAAFRKVRGRGGGETPTSATPTDSNTHLVANYSYASRRNSLTSWLSPKTGKTRKVERLTEPELFMELIRDISTELDIDTLCHKILVNVGHLTHADRASLFLAQGPPSARCLVAKLFDVTVDTVLEEALSNAAEREILLPWGVGIVGHVADTKEVINIKDAYQVSTARVIRGHHRSKFAQGVIRGHCGFWRLSEVKVDSGVIRGQGGFKGYQRSRWTQGVIRGQGGFRGSSEVIVGSNVIRGHCGYRGSSEVKVGSKVIRGHGGYRGYQRSLWVQRLSEVIGDTGGHQRSRWVQGVHQRSLWVQEVIRGHCGFRRSSEVIVCSEVIRGHCGYRGYQRSLSVQRLSEVIVGSEVIRGHCGLRGYQRSLWVQRLSEVIVGTGGHQRSRWVQRLSEVNDPRFDSSVDRRTGYRTMSVLCMPVCNYEGEVIGVAEIINKKNGTSEFTKQDVEVFQRYLTFCGIGIQNAQLFDMSVREYKRNQLLLHLARGIFEEQTSLDRLVTKIMTEARELLKCERCSVYLLNQEATQEEEKAEKRRRGSSDQTPETLVIRQPQTMTVHMTFELRSRDGECKVSRPSSNQLAASIHARLANFVASSGQV</sequence>
<dbReference type="Gene3D" id="3.30.450.40">
    <property type="match status" value="3"/>
</dbReference>
<feature type="compositionally biased region" description="Polar residues" evidence="1">
    <location>
        <begin position="13"/>
        <end position="27"/>
    </location>
</feature>
<dbReference type="InterPro" id="IPR003018">
    <property type="entry name" value="GAF"/>
</dbReference>
<evidence type="ECO:0000313" key="3">
    <source>
        <dbReference type="EMBL" id="KAK3863052.1"/>
    </source>
</evidence>
<keyword evidence="4" id="KW-1185">Reference proteome</keyword>
<dbReference type="AlphaFoldDB" id="A0AAE1EWZ5"/>
<organism evidence="3 4">
    <name type="scientific">Petrolisthes cinctipes</name>
    <name type="common">Flat porcelain crab</name>
    <dbReference type="NCBI Taxonomy" id="88211"/>
    <lineage>
        <taxon>Eukaryota</taxon>
        <taxon>Metazoa</taxon>
        <taxon>Ecdysozoa</taxon>
        <taxon>Arthropoda</taxon>
        <taxon>Crustacea</taxon>
        <taxon>Multicrustacea</taxon>
        <taxon>Malacostraca</taxon>
        <taxon>Eumalacostraca</taxon>
        <taxon>Eucarida</taxon>
        <taxon>Decapoda</taxon>
        <taxon>Pleocyemata</taxon>
        <taxon>Anomura</taxon>
        <taxon>Galatheoidea</taxon>
        <taxon>Porcellanidae</taxon>
        <taxon>Petrolisthes</taxon>
    </lineage>
</organism>
<name>A0AAE1EWZ5_PETCI</name>
<dbReference type="SMART" id="SM00065">
    <property type="entry name" value="GAF"/>
    <property type="match status" value="1"/>
</dbReference>